<keyword evidence="2" id="KW-1185">Reference proteome</keyword>
<dbReference type="AlphaFoldDB" id="A0A7Z0PG58"/>
<dbReference type="InterPro" id="IPR029058">
    <property type="entry name" value="AB_hydrolase_fold"/>
</dbReference>
<dbReference type="EMBL" id="JABMKT010000052">
    <property type="protein sequence ID" value="NYV28454.1"/>
    <property type="molecule type" value="Genomic_DNA"/>
</dbReference>
<name>A0A7Z0PG58_9FUSO</name>
<accession>A0A7Z0PG58</accession>
<comment type="caution">
    <text evidence="1">The sequence shown here is derived from an EMBL/GenBank/DDBJ whole genome shotgun (WGS) entry which is preliminary data.</text>
</comment>
<organism evidence="1 2">
    <name type="scientific">Streptobacillus felis</name>
    <dbReference type="NCBI Taxonomy" id="1384509"/>
    <lineage>
        <taxon>Bacteria</taxon>
        <taxon>Fusobacteriati</taxon>
        <taxon>Fusobacteriota</taxon>
        <taxon>Fusobacteriia</taxon>
        <taxon>Fusobacteriales</taxon>
        <taxon>Leptotrichiaceae</taxon>
        <taxon>Streptobacillus</taxon>
    </lineage>
</organism>
<reference evidence="1 2" key="1">
    <citation type="submission" date="2020-05" db="EMBL/GenBank/DDBJ databases">
        <title>Streptobacillus felis strain LHL191014123.</title>
        <authorList>
            <person name="Fawzy A."/>
            <person name="Rau J."/>
            <person name="Risse K."/>
            <person name="Schauerte N."/>
            <person name="Geiger C."/>
            <person name="Blom J."/>
            <person name="Imirzalioglu C."/>
            <person name="Falgenhauer J."/>
            <person name="Bach A."/>
            <person name="Herden C."/>
            <person name="Eisenberg T."/>
        </authorList>
    </citation>
    <scope>NUCLEOTIDE SEQUENCE [LARGE SCALE GENOMIC DNA]</scope>
    <source>
        <strain evidence="1 2">LHL191014123</strain>
    </source>
</reference>
<dbReference type="Pfam" id="PF26363">
    <property type="entry name" value="Phospholipase-like"/>
    <property type="match status" value="1"/>
</dbReference>
<protein>
    <submittedName>
        <fullName evidence="1">DUF2974 domain-containing protein</fullName>
    </submittedName>
</protein>
<dbReference type="Proteomes" id="UP000526184">
    <property type="component" value="Unassembled WGS sequence"/>
</dbReference>
<gene>
    <name evidence="1" type="ORF">HP397_06535</name>
</gene>
<proteinExistence type="predicted"/>
<evidence type="ECO:0000313" key="2">
    <source>
        <dbReference type="Proteomes" id="UP000526184"/>
    </source>
</evidence>
<evidence type="ECO:0000313" key="1">
    <source>
        <dbReference type="EMBL" id="NYV28454.1"/>
    </source>
</evidence>
<sequence>MKDEKNGLDGYILENKNTGEIIISFRGTEKTKINDIKNDIQLSERNNDQYLEAYKQVKEYLESSKNKGKVALLVGHSLGGGIANYISRRLINTQAVTFDPAPVVYDSVIKNEIKGRERVGYDTSGDRDSLAVIPLSALLNGTTISKGKLTTNNKTANFASDLMHYDLMINILLKSIRKFYPENSKYMIETAYQNSKNANLINRKIRKELLEKHPDINHYLELLQRRNWFLSSKTTEYKAIGLEKQIKEYEKKDYIKKYNEAIVGITQNHQVGKVDKNANKLVKRKQKVGK</sequence>
<dbReference type="Gene3D" id="3.40.50.1820">
    <property type="entry name" value="alpha/beta hydrolase"/>
    <property type="match status" value="1"/>
</dbReference>
<dbReference type="SUPFAM" id="SSF53474">
    <property type="entry name" value="alpha/beta-Hydrolases"/>
    <property type="match status" value="1"/>
</dbReference>